<dbReference type="PANTHER" id="PTHR32153">
    <property type="entry name" value="OJ000223_09.16 PROTEIN"/>
    <property type="match status" value="1"/>
</dbReference>
<keyword evidence="3" id="KW-1185">Reference proteome</keyword>
<reference evidence="2" key="1">
    <citation type="journal article" date="2018" name="DNA Res.">
        <title>Multiple hybrid de novo genome assembly of finger millet, an orphan allotetraploid crop.</title>
        <authorList>
            <person name="Hatakeyama M."/>
            <person name="Aluri S."/>
            <person name="Balachadran M.T."/>
            <person name="Sivarajan S.R."/>
            <person name="Patrignani A."/>
            <person name="Gruter S."/>
            <person name="Poveda L."/>
            <person name="Shimizu-Inatsugi R."/>
            <person name="Baeten J."/>
            <person name="Francoijs K.J."/>
            <person name="Nataraja K.N."/>
            <person name="Reddy Y.A.N."/>
            <person name="Phadnis S."/>
            <person name="Ravikumar R.L."/>
            <person name="Schlapbach R."/>
            <person name="Sreeman S.M."/>
            <person name="Shimizu K.K."/>
        </authorList>
    </citation>
    <scope>NUCLEOTIDE SEQUENCE</scope>
</reference>
<feature type="domain" description="F-box" evidence="1">
    <location>
        <begin position="7"/>
        <end position="42"/>
    </location>
</feature>
<dbReference type="InterPro" id="IPR044997">
    <property type="entry name" value="F-box_plant"/>
</dbReference>
<sequence length="192" mass="22094">MIRKIELSSLPDDILMHILDKLELLSDAVRTCVLSKRWSHLLGLHSGIVLDISRYLPEVHSIGCTLQELVRANLLVVEATKRILSHESRHTIMNLSIRFCLRDESIDIVRSVGKAMENREVLAAEVIMEQGLLYLLQIWIQPEALILLASKMQKLQIIRLRCIHEECDLTWTMFFLEAASLLKELHVQVSCF</sequence>
<dbReference type="Proteomes" id="UP001054889">
    <property type="component" value="Unassembled WGS sequence"/>
</dbReference>
<dbReference type="EMBL" id="BQKI01000009">
    <property type="protein sequence ID" value="GJN02539.1"/>
    <property type="molecule type" value="Genomic_DNA"/>
</dbReference>
<evidence type="ECO:0000313" key="2">
    <source>
        <dbReference type="EMBL" id="GJN02539.1"/>
    </source>
</evidence>
<evidence type="ECO:0000313" key="3">
    <source>
        <dbReference type="Proteomes" id="UP001054889"/>
    </source>
</evidence>
<accession>A0AAV5CWT9</accession>
<organism evidence="2 3">
    <name type="scientific">Eleusine coracana subsp. coracana</name>
    <dbReference type="NCBI Taxonomy" id="191504"/>
    <lineage>
        <taxon>Eukaryota</taxon>
        <taxon>Viridiplantae</taxon>
        <taxon>Streptophyta</taxon>
        <taxon>Embryophyta</taxon>
        <taxon>Tracheophyta</taxon>
        <taxon>Spermatophyta</taxon>
        <taxon>Magnoliopsida</taxon>
        <taxon>Liliopsida</taxon>
        <taxon>Poales</taxon>
        <taxon>Poaceae</taxon>
        <taxon>PACMAD clade</taxon>
        <taxon>Chloridoideae</taxon>
        <taxon>Cynodonteae</taxon>
        <taxon>Eleusininae</taxon>
        <taxon>Eleusine</taxon>
    </lineage>
</organism>
<dbReference type="SUPFAM" id="SSF81383">
    <property type="entry name" value="F-box domain"/>
    <property type="match status" value="1"/>
</dbReference>
<dbReference type="InterPro" id="IPR001810">
    <property type="entry name" value="F-box_dom"/>
</dbReference>
<evidence type="ECO:0000259" key="1">
    <source>
        <dbReference type="Pfam" id="PF00646"/>
    </source>
</evidence>
<proteinExistence type="predicted"/>
<dbReference type="AlphaFoldDB" id="A0AAV5CWT9"/>
<comment type="caution">
    <text evidence="2">The sequence shown here is derived from an EMBL/GenBank/DDBJ whole genome shotgun (WGS) entry which is preliminary data.</text>
</comment>
<name>A0AAV5CWT9_ELECO</name>
<protein>
    <recommendedName>
        <fullName evidence="1">F-box domain-containing protein</fullName>
    </recommendedName>
</protein>
<dbReference type="Pfam" id="PF00646">
    <property type="entry name" value="F-box"/>
    <property type="match status" value="1"/>
</dbReference>
<gene>
    <name evidence="2" type="primary">ga19901</name>
    <name evidence="2" type="ORF">PR202_ga19901</name>
</gene>
<reference evidence="2" key="2">
    <citation type="submission" date="2021-12" db="EMBL/GenBank/DDBJ databases">
        <title>Resequencing data analysis of finger millet.</title>
        <authorList>
            <person name="Hatakeyama M."/>
            <person name="Aluri S."/>
            <person name="Balachadran M.T."/>
            <person name="Sivarajan S.R."/>
            <person name="Poveda L."/>
            <person name="Shimizu-Inatsugi R."/>
            <person name="Schlapbach R."/>
            <person name="Sreeman S.M."/>
            <person name="Shimizu K.K."/>
        </authorList>
    </citation>
    <scope>NUCLEOTIDE SEQUENCE</scope>
</reference>
<dbReference type="InterPro" id="IPR036047">
    <property type="entry name" value="F-box-like_dom_sf"/>
</dbReference>